<comment type="catalytic activity">
    <reaction evidence="16">
        <text>a pyranoside + acceptor = a pyranosid-3-ulose + reduced acceptor.</text>
        <dbReference type="EC" id="1.1.99.29"/>
    </reaction>
</comment>
<keyword evidence="10" id="KW-0560">Oxidoreductase</keyword>
<feature type="binding site" evidence="19">
    <location>
        <position position="267"/>
    </location>
    <ligand>
        <name>FAD</name>
        <dbReference type="ChEBI" id="CHEBI:57692"/>
    </ligand>
</feature>
<comment type="similarity">
    <text evidence="3">Belongs to the GMC oxidoreductase family.</text>
</comment>
<evidence type="ECO:0000256" key="4">
    <source>
        <dbReference type="ARBA" id="ARBA00011245"/>
    </source>
</evidence>
<evidence type="ECO:0000256" key="6">
    <source>
        <dbReference type="ARBA" id="ARBA00022525"/>
    </source>
</evidence>
<dbReference type="SUPFAM" id="SSF51905">
    <property type="entry name" value="FAD/NAD(P)-binding domain"/>
    <property type="match status" value="1"/>
</dbReference>
<dbReference type="EC" id="1.1.99.29" evidence="5"/>
<dbReference type="InterPro" id="IPR007867">
    <property type="entry name" value="GMC_OxRtase_C"/>
</dbReference>
<evidence type="ECO:0000256" key="20">
    <source>
        <dbReference type="SAM" id="MobiDB-lite"/>
    </source>
</evidence>
<comment type="function">
    <text evidence="12">Catalyzes the single-oxidation or sequential double oxidation reaction of carbohydrates primarily at carbon-2 and/or carbon-3 with the concomitant reduction of the flavin. The enzyme exhibits a broad sugar substrate specificity, oxidizing different aldopyranoses to the corresponding C-1, C-2, C-3 or C-1,2, C-2,3 and C-3,4 (di)dehydro sugars with substrate-specific regioselectivity. Accepts only a narrow range of electron acceptors such as substituted benzoquinones and complexed metal ions and reacts extremely slowly with O(2) as acceptor. May play a role in the natural recycling of plant matter by oxidizing all major monosaccharides in lignocellulose and by reducing quinone compounds or reactive radical species generated during lignin depolymerization.</text>
</comment>
<evidence type="ECO:0000256" key="15">
    <source>
        <dbReference type="ARBA" id="ARBA00034029"/>
    </source>
</evidence>
<evidence type="ECO:0000256" key="9">
    <source>
        <dbReference type="ARBA" id="ARBA00022827"/>
    </source>
</evidence>
<evidence type="ECO:0000256" key="17">
    <source>
        <dbReference type="ARBA" id="ARBA00034059"/>
    </source>
</evidence>
<evidence type="ECO:0000256" key="7">
    <source>
        <dbReference type="ARBA" id="ARBA00022630"/>
    </source>
</evidence>
<dbReference type="InterPro" id="IPR012132">
    <property type="entry name" value="GMC_OxRdtase"/>
</dbReference>
<dbReference type="EMBL" id="MU151263">
    <property type="protein sequence ID" value="KAF9446086.1"/>
    <property type="molecule type" value="Genomic_DNA"/>
</dbReference>
<evidence type="ECO:0000256" key="12">
    <source>
        <dbReference type="ARBA" id="ARBA00024699"/>
    </source>
</evidence>
<evidence type="ECO:0000256" key="5">
    <source>
        <dbReference type="ARBA" id="ARBA00013177"/>
    </source>
</evidence>
<evidence type="ECO:0000259" key="22">
    <source>
        <dbReference type="Pfam" id="PF00732"/>
    </source>
</evidence>
<keyword evidence="11" id="KW-0325">Glycoprotein</keyword>
<dbReference type="PANTHER" id="PTHR11552:SF201">
    <property type="entry name" value="GLUCOSE-METHANOL-CHOLINE OXIDOREDUCTASE N-TERMINAL DOMAIN-CONTAINING PROTEIN"/>
    <property type="match status" value="1"/>
</dbReference>
<feature type="domain" description="Glucose-methanol-choline oxidoreductase C-terminal" evidence="23">
    <location>
        <begin position="454"/>
        <end position="589"/>
    </location>
</feature>
<dbReference type="Gene3D" id="3.50.50.60">
    <property type="entry name" value="FAD/NAD(P)-binding domain"/>
    <property type="match status" value="1"/>
</dbReference>
<keyword evidence="8 21" id="KW-0732">Signal</keyword>
<dbReference type="SUPFAM" id="SSF54373">
    <property type="entry name" value="FAD-linked reductases, C-terminal domain"/>
    <property type="match status" value="1"/>
</dbReference>
<feature type="active site" description="Proton donor" evidence="18">
    <location>
        <position position="536"/>
    </location>
</feature>
<comment type="subunit">
    <text evidence="4">Monomer.</text>
</comment>
<feature type="binding site" evidence="19">
    <location>
        <begin position="127"/>
        <end position="130"/>
    </location>
    <ligand>
        <name>FAD</name>
        <dbReference type="ChEBI" id="CHEBI:57692"/>
    </ligand>
</feature>
<feature type="active site" description="Proton acceptor" evidence="18">
    <location>
        <position position="580"/>
    </location>
</feature>
<keyword evidence="25" id="KW-1185">Reference proteome</keyword>
<name>A0A9P5XB58_9AGAR</name>
<dbReference type="PIRSF" id="PIRSF000137">
    <property type="entry name" value="Alcohol_oxidase"/>
    <property type="match status" value="1"/>
</dbReference>
<evidence type="ECO:0000256" key="3">
    <source>
        <dbReference type="ARBA" id="ARBA00010790"/>
    </source>
</evidence>
<keyword evidence="9 19" id="KW-0274">FAD</keyword>
<sequence>MLFSTVKFRTLLAFTLLSVQITTGAVVFQNPDELPQGVEYDFVIVGGGTGGGVVAGRLGENTNWNILVIEAGPSNEDVFATRPPGLCRELPKTRVDWNYTTIPQEGLNGRSAAYTRGRMLGGCSSHNGMVYTRGSKDDWNRWARVIGDEALNWDNMLPTLLKKVERWTEDSENQPEQGHIDPSVHTHDGTVSATAPYSNHPFNEMLIETTKELSEEFPFKLDMNDGRPIGIAWNQFTIDHNAERSSSATAYVEKAGKNVHVLVNTYVTRVLSVENGTDFRGVEFAADAQSQRKQVVAKKEVIVSGGIIGTPQVLLNSGIGKRDELEAVGVKVLVDSPSVGKNLTDQVSALMLFQTTIQDTDYDRDAALAQWNETRTGPLVLPGHLNHIIYVRLPEDAAPFSELGFTDPTGGDNSPHIEFVFSQISSQPPATATDVPLPPSGGVTIQILAVNLHPISRGSVVLNSTDPFEHPAISFNMLSEGVDIAIMREAMKSARRMYSAPVFKNSVFGTVLPAANVTTDDELDAYIRSVASPFLHGVGSAAMSARDAGWGVVDPDFRVKGTSGLRIVDASVLPYVPSGHTQVPVYGFAERASVLIARMWE</sequence>
<feature type="chain" id="PRO_5040261568" description="pyranose dehydrogenase (acceptor)" evidence="21">
    <location>
        <begin position="25"/>
        <end position="601"/>
    </location>
</feature>
<dbReference type="Pfam" id="PF00732">
    <property type="entry name" value="GMC_oxred_N"/>
    <property type="match status" value="1"/>
</dbReference>
<evidence type="ECO:0000256" key="11">
    <source>
        <dbReference type="ARBA" id="ARBA00023180"/>
    </source>
</evidence>
<evidence type="ECO:0000256" key="13">
    <source>
        <dbReference type="ARBA" id="ARBA00033986"/>
    </source>
</evidence>
<proteinExistence type="inferred from homology"/>
<evidence type="ECO:0000256" key="10">
    <source>
        <dbReference type="ARBA" id="ARBA00023002"/>
    </source>
</evidence>
<evidence type="ECO:0000313" key="25">
    <source>
        <dbReference type="Proteomes" id="UP000807342"/>
    </source>
</evidence>
<evidence type="ECO:0000313" key="24">
    <source>
        <dbReference type="EMBL" id="KAF9446086.1"/>
    </source>
</evidence>
<evidence type="ECO:0000256" key="16">
    <source>
        <dbReference type="ARBA" id="ARBA00034050"/>
    </source>
</evidence>
<dbReference type="AlphaFoldDB" id="A0A9P5XB58"/>
<evidence type="ECO:0000256" key="14">
    <source>
        <dbReference type="ARBA" id="ARBA00034010"/>
    </source>
</evidence>
<evidence type="ECO:0000256" key="19">
    <source>
        <dbReference type="PIRSR" id="PIRSR000137-2"/>
    </source>
</evidence>
<comment type="cofactor">
    <cofactor evidence="1 19">
        <name>FAD</name>
        <dbReference type="ChEBI" id="CHEBI:57692"/>
    </cofactor>
</comment>
<keyword evidence="7" id="KW-0285">Flavoprotein</keyword>
<dbReference type="GO" id="GO:0033718">
    <property type="term" value="F:pyranose dehydrogenase (acceptor) activity"/>
    <property type="evidence" value="ECO:0007669"/>
    <property type="project" value="UniProtKB-EC"/>
</dbReference>
<evidence type="ECO:0000256" key="2">
    <source>
        <dbReference type="ARBA" id="ARBA00004613"/>
    </source>
</evidence>
<feature type="compositionally biased region" description="Basic and acidic residues" evidence="20">
    <location>
        <begin position="178"/>
        <end position="188"/>
    </location>
</feature>
<comment type="caution">
    <text evidence="24">The sequence shown here is derived from an EMBL/GenBank/DDBJ whole genome shotgun (WGS) entry which is preliminary data.</text>
</comment>
<comment type="catalytic activity">
    <reaction evidence="15">
        <text>pyranose + acceptor = pyranos-3-ulose + reduced acceptor.</text>
        <dbReference type="EC" id="1.1.99.29"/>
    </reaction>
</comment>
<feature type="signal peptide" evidence="21">
    <location>
        <begin position="1"/>
        <end position="24"/>
    </location>
</feature>
<feature type="domain" description="Glucose-methanol-choline oxidoreductase N-terminal" evidence="22">
    <location>
        <begin position="40"/>
        <end position="347"/>
    </location>
</feature>
<evidence type="ECO:0000256" key="8">
    <source>
        <dbReference type="ARBA" id="ARBA00022729"/>
    </source>
</evidence>
<evidence type="ECO:0000256" key="18">
    <source>
        <dbReference type="PIRSR" id="PIRSR000137-1"/>
    </source>
</evidence>
<dbReference type="Gene3D" id="3.30.560.10">
    <property type="entry name" value="Glucose Oxidase, domain 3"/>
    <property type="match status" value="1"/>
</dbReference>
<feature type="region of interest" description="Disordered" evidence="20">
    <location>
        <begin position="169"/>
        <end position="197"/>
    </location>
</feature>
<accession>A0A9P5XB58</accession>
<dbReference type="GO" id="GO:0005576">
    <property type="term" value="C:extracellular region"/>
    <property type="evidence" value="ECO:0007669"/>
    <property type="project" value="UniProtKB-SubCell"/>
</dbReference>
<comment type="subcellular location">
    <subcellularLocation>
        <location evidence="2">Secreted</location>
    </subcellularLocation>
</comment>
<protein>
    <recommendedName>
        <fullName evidence="5">pyranose dehydrogenase (acceptor)</fullName>
        <ecNumber evidence="5">1.1.99.29</ecNumber>
    </recommendedName>
</protein>
<comment type="catalytic activity">
    <reaction evidence="14">
        <text>pyranose + acceptor = pyranos-2,3-diulose + reduced acceptor.</text>
        <dbReference type="EC" id="1.1.99.29"/>
    </reaction>
</comment>
<evidence type="ECO:0000256" key="21">
    <source>
        <dbReference type="SAM" id="SignalP"/>
    </source>
</evidence>
<comment type="catalytic activity">
    <reaction evidence="13">
        <text>pyranose + acceptor = pyranos-2-ulose + reduced acceptor.</text>
        <dbReference type="EC" id="1.1.99.29"/>
    </reaction>
</comment>
<dbReference type="Pfam" id="PF05199">
    <property type="entry name" value="GMC_oxred_C"/>
    <property type="match status" value="1"/>
</dbReference>
<dbReference type="InterPro" id="IPR000172">
    <property type="entry name" value="GMC_OxRdtase_N"/>
</dbReference>
<dbReference type="Proteomes" id="UP000807342">
    <property type="component" value="Unassembled WGS sequence"/>
</dbReference>
<comment type="catalytic activity">
    <reaction evidence="17">
        <text>a pyranoside + acceptor = a pyranosid-3,4-diulose + reduced acceptor.</text>
        <dbReference type="EC" id="1.1.99.29"/>
    </reaction>
</comment>
<gene>
    <name evidence="24" type="ORF">P691DRAFT_733883</name>
</gene>
<keyword evidence="6" id="KW-0964">Secreted</keyword>
<dbReference type="OrthoDB" id="269227at2759"/>
<evidence type="ECO:0000259" key="23">
    <source>
        <dbReference type="Pfam" id="PF05199"/>
    </source>
</evidence>
<evidence type="ECO:0000256" key="1">
    <source>
        <dbReference type="ARBA" id="ARBA00001974"/>
    </source>
</evidence>
<dbReference type="GO" id="GO:0050660">
    <property type="term" value="F:flavin adenine dinucleotide binding"/>
    <property type="evidence" value="ECO:0007669"/>
    <property type="project" value="InterPro"/>
</dbReference>
<dbReference type="InterPro" id="IPR036188">
    <property type="entry name" value="FAD/NAD-bd_sf"/>
</dbReference>
<organism evidence="24 25">
    <name type="scientific">Macrolepiota fuliginosa MF-IS2</name>
    <dbReference type="NCBI Taxonomy" id="1400762"/>
    <lineage>
        <taxon>Eukaryota</taxon>
        <taxon>Fungi</taxon>
        <taxon>Dikarya</taxon>
        <taxon>Basidiomycota</taxon>
        <taxon>Agaricomycotina</taxon>
        <taxon>Agaricomycetes</taxon>
        <taxon>Agaricomycetidae</taxon>
        <taxon>Agaricales</taxon>
        <taxon>Agaricineae</taxon>
        <taxon>Agaricaceae</taxon>
        <taxon>Macrolepiota</taxon>
    </lineage>
</organism>
<dbReference type="PANTHER" id="PTHR11552">
    <property type="entry name" value="GLUCOSE-METHANOL-CHOLINE GMC OXIDOREDUCTASE"/>
    <property type="match status" value="1"/>
</dbReference>
<reference evidence="24" key="1">
    <citation type="submission" date="2020-11" db="EMBL/GenBank/DDBJ databases">
        <authorList>
            <consortium name="DOE Joint Genome Institute"/>
            <person name="Ahrendt S."/>
            <person name="Riley R."/>
            <person name="Andreopoulos W."/>
            <person name="Labutti K."/>
            <person name="Pangilinan J."/>
            <person name="Ruiz-Duenas F.J."/>
            <person name="Barrasa J.M."/>
            <person name="Sanchez-Garcia M."/>
            <person name="Camarero S."/>
            <person name="Miyauchi S."/>
            <person name="Serrano A."/>
            <person name="Linde D."/>
            <person name="Babiker R."/>
            <person name="Drula E."/>
            <person name="Ayuso-Fernandez I."/>
            <person name="Pacheco R."/>
            <person name="Padilla G."/>
            <person name="Ferreira P."/>
            <person name="Barriuso J."/>
            <person name="Kellner H."/>
            <person name="Castanera R."/>
            <person name="Alfaro M."/>
            <person name="Ramirez L."/>
            <person name="Pisabarro A.G."/>
            <person name="Kuo A."/>
            <person name="Tritt A."/>
            <person name="Lipzen A."/>
            <person name="He G."/>
            <person name="Yan M."/>
            <person name="Ng V."/>
            <person name="Cullen D."/>
            <person name="Martin F."/>
            <person name="Rosso M.-N."/>
            <person name="Henrissat B."/>
            <person name="Hibbett D."/>
            <person name="Martinez A.T."/>
            <person name="Grigoriev I.V."/>
        </authorList>
    </citation>
    <scope>NUCLEOTIDE SEQUENCE</scope>
    <source>
        <strain evidence="24">MF-IS2</strain>
    </source>
</reference>